<evidence type="ECO:0000313" key="2">
    <source>
        <dbReference type="EMBL" id="MEE2040806.1"/>
    </source>
</evidence>
<evidence type="ECO:0000313" key="3">
    <source>
        <dbReference type="Proteomes" id="UP001356095"/>
    </source>
</evidence>
<dbReference type="EMBL" id="JAUZMY010000035">
    <property type="protein sequence ID" value="MEE2040806.1"/>
    <property type="molecule type" value="Genomic_DNA"/>
</dbReference>
<organism evidence="2 3">
    <name type="scientific">Nocardiopsis codii</name>
    <dbReference type="NCBI Taxonomy" id="3065942"/>
    <lineage>
        <taxon>Bacteria</taxon>
        <taxon>Bacillati</taxon>
        <taxon>Actinomycetota</taxon>
        <taxon>Actinomycetes</taxon>
        <taxon>Streptosporangiales</taxon>
        <taxon>Nocardiopsidaceae</taxon>
        <taxon>Nocardiopsis</taxon>
    </lineage>
</organism>
<dbReference type="Proteomes" id="UP001356095">
    <property type="component" value="Unassembled WGS sequence"/>
</dbReference>
<accession>A0ABU7KEY3</accession>
<dbReference type="Gene3D" id="3.30.70.1900">
    <property type="match status" value="1"/>
</dbReference>
<protein>
    <submittedName>
        <fullName evidence="2">CRISPR system precrRNA processing endoribonuclease RAMP protein Cas6</fullName>
    </submittedName>
</protein>
<name>A0ABU7KEY3_9ACTN</name>
<reference evidence="2 3" key="1">
    <citation type="submission" date="2023-08" db="EMBL/GenBank/DDBJ databases">
        <authorList>
            <person name="Girao M."/>
            <person name="Carvalho M.F."/>
        </authorList>
    </citation>
    <scope>NUCLEOTIDE SEQUENCE [LARGE SCALE GENOMIC DNA]</scope>
    <source>
        <strain evidence="2 3">CT-R113</strain>
    </source>
</reference>
<dbReference type="RefSeq" id="WP_330094566.1">
    <property type="nucleotide sequence ID" value="NZ_JAUZMY010000035.1"/>
</dbReference>
<evidence type="ECO:0000256" key="1">
    <source>
        <dbReference type="SAM" id="MobiDB-lite"/>
    </source>
</evidence>
<feature type="compositionally biased region" description="Basic residues" evidence="1">
    <location>
        <begin position="283"/>
        <end position="296"/>
    </location>
</feature>
<gene>
    <name evidence="2" type="primary">cas6</name>
    <name evidence="2" type="ORF">Q8791_26655</name>
</gene>
<proteinExistence type="predicted"/>
<comment type="caution">
    <text evidence="2">The sequence shown here is derived from an EMBL/GenBank/DDBJ whole genome shotgun (WGS) entry which is preliminary data.</text>
</comment>
<feature type="region of interest" description="Disordered" evidence="1">
    <location>
        <begin position="283"/>
        <end position="302"/>
    </location>
</feature>
<keyword evidence="3" id="KW-1185">Reference proteome</keyword>
<sequence>MVSVPRRWTVILRDLSDTARPIRPEDCHGLLNRWWPQSPEEHAAAKRWSMNGWPLPLGDRLHHWTLTWLDDEVPPPLDPEGLVGDPQRIGDHLLVPLSVTRTHERTYAQMLVEPRGPSAVRAAEVRSRTPIVMTTRDATGERIPHIWPSPRRLFGAVHRSGGGIVGGSGAVGAVARFAPPALAEAWLELVLGGMAQVRRSPLEGEDVRLAEHHHADNRTVLGWHGGIRLDMAGGDRRHTDAFATLLELLELAGAGKYTAQGFGAVHVDTVTCGRPPVEMSVPRTRRVSNRTPRRTPQRVGDTHAHAVAEVEEFGGTLFD</sequence>